<dbReference type="AlphaFoldDB" id="A0A2J6S7M3"/>
<dbReference type="InterPro" id="IPR021858">
    <property type="entry name" value="Fun_TF"/>
</dbReference>
<name>A0A2J6S7M3_HYAVF</name>
<dbReference type="EMBL" id="KZ613939">
    <property type="protein sequence ID" value="PMD46753.1"/>
    <property type="molecule type" value="Genomic_DNA"/>
</dbReference>
<keyword evidence="3" id="KW-1185">Reference proteome</keyword>
<evidence type="ECO:0000313" key="3">
    <source>
        <dbReference type="Proteomes" id="UP000235786"/>
    </source>
</evidence>
<dbReference type="OrthoDB" id="4158087at2759"/>
<gene>
    <name evidence="2" type="ORF">L207DRAFT_507645</name>
</gene>
<evidence type="ECO:0000313" key="2">
    <source>
        <dbReference type="EMBL" id="PMD46753.1"/>
    </source>
</evidence>
<dbReference type="Proteomes" id="UP000235786">
    <property type="component" value="Unassembled WGS sequence"/>
</dbReference>
<sequence>MPHHTEAPGTLGPLTPRNASRRIDRAPTTNLFDPFDVLPIDKRGNAYYIITQHNAMWYPEDNPYAPRSMYAKEDVLQFAMTDASSLHVFVTHVAMSLSIQADPKLAQDASYHYSRAIYEVNKRIANSKHEEIPNATIFAVGCLVHAEITSGSIDRLKIHMDGLEALVKTKGGIQALAGDDFSFRFTHWIDKVSAIVMGSKPRFRGNDIGDHADPAGWKSYSDIGLRYKIRLSNLTGLEDLAEEVIEVYHILRHLVAEMNYQGQDAQKSTISKEEFDLYAEQLMHRLIDILQNKALESPNQNALIFRLFGDAALAHVTNFICTPARRGSVLELMSIRLRANLEVTNIRSFQIAYPEMMLWIIMVGGLLANGTPNHNWFASLLSDSCLAAGINKVDELRLVLSEFLWSDLYLHPVCKSFWDDVAAAQAMEAGAESGIG</sequence>
<evidence type="ECO:0008006" key="4">
    <source>
        <dbReference type="Google" id="ProtNLM"/>
    </source>
</evidence>
<organism evidence="2 3">
    <name type="scientific">Hyaloscypha variabilis (strain UAMH 11265 / GT02V1 / F)</name>
    <name type="common">Meliniomyces variabilis</name>
    <dbReference type="NCBI Taxonomy" id="1149755"/>
    <lineage>
        <taxon>Eukaryota</taxon>
        <taxon>Fungi</taxon>
        <taxon>Dikarya</taxon>
        <taxon>Ascomycota</taxon>
        <taxon>Pezizomycotina</taxon>
        <taxon>Leotiomycetes</taxon>
        <taxon>Helotiales</taxon>
        <taxon>Hyaloscyphaceae</taxon>
        <taxon>Hyaloscypha</taxon>
        <taxon>Hyaloscypha variabilis</taxon>
    </lineage>
</organism>
<dbReference type="Pfam" id="PF11951">
    <property type="entry name" value="Fungal_trans_2"/>
    <property type="match status" value="1"/>
</dbReference>
<evidence type="ECO:0000256" key="1">
    <source>
        <dbReference type="SAM" id="MobiDB-lite"/>
    </source>
</evidence>
<protein>
    <recommendedName>
        <fullName evidence="4">C6 zinc finger domain-containing protein</fullName>
    </recommendedName>
</protein>
<feature type="region of interest" description="Disordered" evidence="1">
    <location>
        <begin position="1"/>
        <end position="25"/>
    </location>
</feature>
<accession>A0A2J6S7M3</accession>
<dbReference type="PANTHER" id="PTHR37540">
    <property type="entry name" value="TRANSCRIPTION FACTOR (ACR-2), PUTATIVE-RELATED-RELATED"/>
    <property type="match status" value="1"/>
</dbReference>
<dbReference type="PANTHER" id="PTHR37540:SF5">
    <property type="entry name" value="TRANSCRIPTION FACTOR DOMAIN-CONTAINING PROTEIN"/>
    <property type="match status" value="1"/>
</dbReference>
<proteinExistence type="predicted"/>
<reference evidence="2 3" key="1">
    <citation type="submission" date="2016-04" db="EMBL/GenBank/DDBJ databases">
        <title>A degradative enzymes factory behind the ericoid mycorrhizal symbiosis.</title>
        <authorList>
            <consortium name="DOE Joint Genome Institute"/>
            <person name="Martino E."/>
            <person name="Morin E."/>
            <person name="Grelet G."/>
            <person name="Kuo A."/>
            <person name="Kohler A."/>
            <person name="Daghino S."/>
            <person name="Barry K."/>
            <person name="Choi C."/>
            <person name="Cichocki N."/>
            <person name="Clum A."/>
            <person name="Copeland A."/>
            <person name="Hainaut M."/>
            <person name="Haridas S."/>
            <person name="Labutti K."/>
            <person name="Lindquist E."/>
            <person name="Lipzen A."/>
            <person name="Khouja H.-R."/>
            <person name="Murat C."/>
            <person name="Ohm R."/>
            <person name="Olson A."/>
            <person name="Spatafora J."/>
            <person name="Veneault-Fourrey C."/>
            <person name="Henrissat B."/>
            <person name="Grigoriev I."/>
            <person name="Martin F."/>
            <person name="Perotto S."/>
        </authorList>
    </citation>
    <scope>NUCLEOTIDE SEQUENCE [LARGE SCALE GENOMIC DNA]</scope>
    <source>
        <strain evidence="2 3">F</strain>
    </source>
</reference>